<dbReference type="Proteomes" id="UP000595566">
    <property type="component" value="Segment"/>
</dbReference>
<protein>
    <submittedName>
        <fullName evidence="2">Uncharacterized protein</fullName>
    </submittedName>
</protein>
<sequence length="103" mass="10970">MSEETNNEGGLSGLKKTILGTLGTVITAGGVWLTTQLGGDHSEDKEEPKTEVAAPAPAAAPVIINLQNNNTNQQKQQSNNNNTQPAQQEKKVEPAKPAQHESW</sequence>
<feature type="compositionally biased region" description="Low complexity" evidence="1">
    <location>
        <begin position="53"/>
        <end position="84"/>
    </location>
</feature>
<proteinExistence type="predicted"/>
<feature type="region of interest" description="Disordered" evidence="1">
    <location>
        <begin position="35"/>
        <end position="103"/>
    </location>
</feature>
<name>A0A7T8IWI8_9CAUD</name>
<gene>
    <name evidence="2" type="ORF">immuto26A_16</name>
</gene>
<organism evidence="2 3">
    <name type="scientific">Flavobacterium phage vB_FspM_immuto_2-6A</name>
    <dbReference type="NCBI Taxonomy" id="2801477"/>
    <lineage>
        <taxon>Viruses</taxon>
        <taxon>Duplodnaviria</taxon>
        <taxon>Heunggongvirae</taxon>
        <taxon>Uroviricota</taxon>
        <taxon>Caudoviricetes</taxon>
        <taxon>Immutovirus</taxon>
        <taxon>Immutovirus immuto</taxon>
    </lineage>
</organism>
<keyword evidence="3" id="KW-1185">Reference proteome</keyword>
<evidence type="ECO:0000256" key="1">
    <source>
        <dbReference type="SAM" id="MobiDB-lite"/>
    </source>
</evidence>
<evidence type="ECO:0000313" key="3">
    <source>
        <dbReference type="Proteomes" id="UP000595566"/>
    </source>
</evidence>
<feature type="compositionally biased region" description="Basic and acidic residues" evidence="1">
    <location>
        <begin position="40"/>
        <end position="50"/>
    </location>
</feature>
<accession>A0A7T8IWI8</accession>
<evidence type="ECO:0000313" key="2">
    <source>
        <dbReference type="EMBL" id="QQO91695.1"/>
    </source>
</evidence>
<feature type="compositionally biased region" description="Basic and acidic residues" evidence="1">
    <location>
        <begin position="88"/>
        <end position="103"/>
    </location>
</feature>
<reference evidence="2 3" key="1">
    <citation type="submission" date="2020-12" db="EMBL/GenBank/DDBJ databases">
        <title>Dynamics of Baltic Sea phages driven by environmental changes.</title>
        <authorList>
            <person name="Hoetzinger M."/>
            <person name="Nilsson E."/>
            <person name="Holmfeldt K."/>
        </authorList>
    </citation>
    <scope>NUCLEOTIDE SEQUENCE [LARGE SCALE GENOMIC DNA]</scope>
</reference>
<dbReference type="EMBL" id="MW353175">
    <property type="protein sequence ID" value="QQO91695.1"/>
    <property type="molecule type" value="Genomic_DNA"/>
</dbReference>